<evidence type="ECO:0000313" key="3">
    <source>
        <dbReference type="Proteomes" id="UP000001962"/>
    </source>
</evidence>
<organism evidence="2 3">
    <name type="scientific">Alkalilimnicola ehrlichii (strain ATCC BAA-1101 / DSM 17681 / MLHE-1)</name>
    <dbReference type="NCBI Taxonomy" id="187272"/>
    <lineage>
        <taxon>Bacteria</taxon>
        <taxon>Pseudomonadati</taxon>
        <taxon>Pseudomonadota</taxon>
        <taxon>Gammaproteobacteria</taxon>
        <taxon>Chromatiales</taxon>
        <taxon>Ectothiorhodospiraceae</taxon>
        <taxon>Alkalilimnicola</taxon>
    </lineage>
</organism>
<dbReference type="EMBL" id="CP000453">
    <property type="protein sequence ID" value="ABI56386.1"/>
    <property type="molecule type" value="Genomic_DNA"/>
</dbReference>
<evidence type="ECO:0008006" key="4">
    <source>
        <dbReference type="Google" id="ProtNLM"/>
    </source>
</evidence>
<dbReference type="KEGG" id="aeh:Mlg_1033"/>
<evidence type="ECO:0000313" key="2">
    <source>
        <dbReference type="EMBL" id="ABI56386.1"/>
    </source>
</evidence>
<dbReference type="InterPro" id="IPR022090">
    <property type="entry name" value="DUF3634"/>
</dbReference>
<feature type="region of interest" description="Disordered" evidence="1">
    <location>
        <begin position="89"/>
        <end position="114"/>
    </location>
</feature>
<sequence length="114" mass="11849">MVWFWLFALLLGVAAVVGVVRHHRVAFVIAFDGKGPAVRKGAPPPGFLAACRDVARMYGVGAGKVYGVREAGGLQLAFSRDLPERARQPLRNCWTPPPSGGPAGGAGGGARRAG</sequence>
<dbReference type="RefSeq" id="WP_011628781.1">
    <property type="nucleotide sequence ID" value="NC_008340.1"/>
</dbReference>
<evidence type="ECO:0000256" key="1">
    <source>
        <dbReference type="SAM" id="MobiDB-lite"/>
    </source>
</evidence>
<accession>Q0A9V1</accession>
<proteinExistence type="predicted"/>
<dbReference type="AlphaFoldDB" id="Q0A9V1"/>
<feature type="compositionally biased region" description="Gly residues" evidence="1">
    <location>
        <begin position="101"/>
        <end position="114"/>
    </location>
</feature>
<dbReference type="HOGENOM" id="CLU_173397_0_0_6"/>
<keyword evidence="3" id="KW-1185">Reference proteome</keyword>
<dbReference type="Pfam" id="PF12321">
    <property type="entry name" value="DUF3634"/>
    <property type="match status" value="1"/>
</dbReference>
<name>Q0A9V1_ALKEH</name>
<gene>
    <name evidence="2" type="ordered locus">Mlg_1033</name>
</gene>
<dbReference type="OrthoDB" id="5785391at2"/>
<reference evidence="3" key="1">
    <citation type="submission" date="2006-08" db="EMBL/GenBank/DDBJ databases">
        <title>Complete sequence of Alkalilimnicola ehrilichei MLHE-1.</title>
        <authorList>
            <person name="Copeland A."/>
            <person name="Lucas S."/>
            <person name="Lapidus A."/>
            <person name="Barry K."/>
            <person name="Detter J.C."/>
            <person name="Glavina del Rio T."/>
            <person name="Hammon N."/>
            <person name="Israni S."/>
            <person name="Dalin E."/>
            <person name="Tice H."/>
            <person name="Pitluck S."/>
            <person name="Sims D."/>
            <person name="Brettin T."/>
            <person name="Bruce D."/>
            <person name="Han C."/>
            <person name="Tapia R."/>
            <person name="Gilna P."/>
            <person name="Schmutz J."/>
            <person name="Larimer F."/>
            <person name="Land M."/>
            <person name="Hauser L."/>
            <person name="Kyrpides N."/>
            <person name="Mikhailova N."/>
            <person name="Oremland R.S."/>
            <person name="Hoeft S.E."/>
            <person name="Switzer-Blum J."/>
            <person name="Kulp T."/>
            <person name="King G."/>
            <person name="Tabita R."/>
            <person name="Witte B."/>
            <person name="Santini J.M."/>
            <person name="Basu P."/>
            <person name="Hollibaugh J.T."/>
            <person name="Xie G."/>
            <person name="Stolz J.F."/>
            <person name="Richardson P."/>
        </authorList>
    </citation>
    <scope>NUCLEOTIDE SEQUENCE [LARGE SCALE GENOMIC DNA]</scope>
    <source>
        <strain evidence="3">ATCC BAA-1101 / DSM 17681 / MLHE-1</strain>
    </source>
</reference>
<protein>
    <recommendedName>
        <fullName evidence="4">DUF3634 domain-containing protein</fullName>
    </recommendedName>
</protein>
<dbReference type="Proteomes" id="UP000001962">
    <property type="component" value="Chromosome"/>
</dbReference>